<evidence type="ECO:0000313" key="2">
    <source>
        <dbReference type="Proteomes" id="UP000199532"/>
    </source>
</evidence>
<sequence>MIEKQNTLEWLDFIITIALDSSESEVSTISQAQYENITNQLHQKKQDYIAYLNHQTFTLSSRRKIQHLIRQQHGSLLVLLEQTARRVTRIHPLNVLTIGALQRTAVCVYDLLIFIESSFAAYLDLDDRAPDAYLAQFEKEYQRGISLVKKELDQRKADPVLIGVLLEALSAEPGGPMLKNKSFRTVSYQRELLLGLNQLLSLNPAADLDYALVELLVYLNFNSRPFMDYYIDHLSRRVQAVEPARDKIHLLMLQYKRFNQMHRRHGVRLSPFDSDLKKVISNWFTQEIGFLKEQSGWSADPPGDLSALRTAAEPGALKVLVLLSVDQIGLILRALDSLRIIKARSMNAVFQSIAPFLSTPRKADLSWDSMRSKSYAFEEKDKLTVIKVLESVITWIKEY</sequence>
<dbReference type="Proteomes" id="UP000199532">
    <property type="component" value="Unassembled WGS sequence"/>
</dbReference>
<proteinExistence type="predicted"/>
<keyword evidence="2" id="KW-1185">Reference proteome</keyword>
<organism evidence="1 2">
    <name type="scientific">Dyadobacter koreensis</name>
    <dbReference type="NCBI Taxonomy" id="408657"/>
    <lineage>
        <taxon>Bacteria</taxon>
        <taxon>Pseudomonadati</taxon>
        <taxon>Bacteroidota</taxon>
        <taxon>Cytophagia</taxon>
        <taxon>Cytophagales</taxon>
        <taxon>Spirosomataceae</taxon>
        <taxon>Dyadobacter</taxon>
    </lineage>
</organism>
<reference evidence="1 2" key="1">
    <citation type="submission" date="2016-10" db="EMBL/GenBank/DDBJ databases">
        <authorList>
            <person name="de Groot N.N."/>
        </authorList>
    </citation>
    <scope>NUCLEOTIDE SEQUENCE [LARGE SCALE GENOMIC DNA]</scope>
    <source>
        <strain evidence="1 2">DSM 19938</strain>
    </source>
</reference>
<dbReference type="OrthoDB" id="636834at2"/>
<dbReference type="RefSeq" id="WP_090332448.1">
    <property type="nucleotide sequence ID" value="NZ_FNXY01000001.1"/>
</dbReference>
<name>A0A1H6R3M7_9BACT</name>
<accession>A0A1H6R3M7</accession>
<evidence type="ECO:0000313" key="1">
    <source>
        <dbReference type="EMBL" id="SEI46205.1"/>
    </source>
</evidence>
<dbReference type="STRING" id="408657.SAMN04487995_0927"/>
<dbReference type="AlphaFoldDB" id="A0A1H6R3M7"/>
<gene>
    <name evidence="1" type="ORF">SAMN04487995_0927</name>
</gene>
<dbReference type="EMBL" id="FNXY01000001">
    <property type="protein sequence ID" value="SEI46205.1"/>
    <property type="molecule type" value="Genomic_DNA"/>
</dbReference>
<protein>
    <submittedName>
        <fullName evidence="1">Uncharacterized protein</fullName>
    </submittedName>
</protein>